<feature type="transmembrane region" description="Helical" evidence="2">
    <location>
        <begin position="66"/>
        <end position="84"/>
    </location>
</feature>
<feature type="transmembrane region" description="Helical" evidence="2">
    <location>
        <begin position="147"/>
        <end position="171"/>
    </location>
</feature>
<dbReference type="OrthoDB" id="5148138at2"/>
<organism evidence="3 4">
    <name type="scientific">Arthrobacter alpinus</name>
    <dbReference type="NCBI Taxonomy" id="656366"/>
    <lineage>
        <taxon>Bacteria</taxon>
        <taxon>Bacillati</taxon>
        <taxon>Actinomycetota</taxon>
        <taxon>Actinomycetes</taxon>
        <taxon>Micrococcales</taxon>
        <taxon>Micrococcaceae</taxon>
        <taxon>Arthrobacter</taxon>
    </lineage>
</organism>
<feature type="transmembrane region" description="Helical" evidence="2">
    <location>
        <begin position="271"/>
        <end position="291"/>
    </location>
</feature>
<dbReference type="AlphaFoldDB" id="A0A0S2LZT1"/>
<reference evidence="3 4" key="2">
    <citation type="journal article" date="2016" name="J. Biotechnol.">
        <title>Complete genome sequence of Arthrobacter alpinus ERGS4:06, a yellow pigmented bacterium tolerant to cold and radiations isolated from Sikkim Himalaya.</title>
        <authorList>
            <person name="Kumar R."/>
            <person name="Singh D."/>
            <person name="Swarnkar M.K."/>
            <person name="Singh A.K."/>
            <person name="Kumar S."/>
        </authorList>
    </citation>
    <scope>NUCLEOTIDE SEQUENCE [LARGE SCALE GENOMIC DNA]</scope>
    <source>
        <strain evidence="3 4">ERGS4:06</strain>
    </source>
</reference>
<evidence type="ECO:0000256" key="1">
    <source>
        <dbReference type="SAM" id="MobiDB-lite"/>
    </source>
</evidence>
<accession>A0A0S2LZT1</accession>
<feature type="transmembrane region" description="Helical" evidence="2">
    <location>
        <begin position="231"/>
        <end position="251"/>
    </location>
</feature>
<keyword evidence="2" id="KW-0812">Transmembrane</keyword>
<feature type="transmembrane region" description="Helical" evidence="2">
    <location>
        <begin position="96"/>
        <end position="116"/>
    </location>
</feature>
<evidence type="ECO:0000256" key="2">
    <source>
        <dbReference type="SAM" id="Phobius"/>
    </source>
</evidence>
<keyword evidence="2" id="KW-0472">Membrane</keyword>
<evidence type="ECO:0000313" key="4">
    <source>
        <dbReference type="Proteomes" id="UP000059574"/>
    </source>
</evidence>
<keyword evidence="2" id="KW-1133">Transmembrane helix</keyword>
<protein>
    <submittedName>
        <fullName evidence="3">Uncharacterized protein</fullName>
    </submittedName>
</protein>
<dbReference type="Proteomes" id="UP000059574">
    <property type="component" value="Chromosome"/>
</dbReference>
<dbReference type="EMBL" id="CP013200">
    <property type="protein sequence ID" value="ALO67082.1"/>
    <property type="molecule type" value="Genomic_DNA"/>
</dbReference>
<dbReference type="RefSeq" id="WP_062289141.1">
    <property type="nucleotide sequence ID" value="NZ_CP013200.1"/>
</dbReference>
<feature type="region of interest" description="Disordered" evidence="1">
    <location>
        <begin position="302"/>
        <end position="332"/>
    </location>
</feature>
<evidence type="ECO:0000313" key="3">
    <source>
        <dbReference type="EMBL" id="ALO67082.1"/>
    </source>
</evidence>
<feature type="transmembrane region" description="Helical" evidence="2">
    <location>
        <begin position="183"/>
        <end position="201"/>
    </location>
</feature>
<reference evidence="4" key="1">
    <citation type="submission" date="2015-11" db="EMBL/GenBank/DDBJ databases">
        <authorList>
            <person name="Kumar R."/>
            <person name="Singh D."/>
            <person name="Swarnkar M.K."/>
            <person name="Singh A.K."/>
            <person name="Kumar S."/>
        </authorList>
    </citation>
    <scope>NUCLEOTIDE SEQUENCE [LARGE SCALE GENOMIC DNA]</scope>
    <source>
        <strain evidence="4">ERGS4:06</strain>
    </source>
</reference>
<feature type="transmembrane region" description="Helical" evidence="2">
    <location>
        <begin position="6"/>
        <end position="25"/>
    </location>
</feature>
<proteinExistence type="predicted"/>
<sequence length="332" mass="34967">MSSELTFTWIALGILAVTVAVRAIIVQTTKSQQHQVFLFWQRVGLPMGSQRVNDSLRRRLHRSANATLLGGVAGGMLAVGIYVFTHTSGLPFNFMWLVALPAVIIGATVLDVALTVRDSLFGRQPDAPRMARLEAVGLRNYMSPKRLYAAPLLLVLAAAMAVAGLVLGATGAIDSGAFLRGPALPFLLAAAVVLGLCVVMARKILEQPQPAADTLELAWDDAIRADVLRKLGVLASVMAWLAVSAAGLGILDGLGATAAANMGTALGQMLSTWGYFAVILTYTHGSSLSWFRQRLWPNFTLVPAGPAPDTGGQEQGHTGTQGQGQGQGQGQS</sequence>
<gene>
    <name evidence="3" type="ORF">AS189_11955</name>
</gene>
<feature type="compositionally biased region" description="Gly residues" evidence="1">
    <location>
        <begin position="319"/>
        <end position="332"/>
    </location>
</feature>
<name>A0A0S2LZT1_9MICC</name>